<sequence>MLDGEGRIVTGPVSLNQEAKIKYCYGKTLLKLKGSPDRLSLNLKAILSHCLCVSAGSLLSFAILSLDSQKHSSALSGVGRGIGPASNHEDICTKKLDFLLRSHHRLDGEGASAWGVLHELKMSSAFSNLVKKTKLSDWSLAQGESSPGTLNSARLFN</sequence>
<dbReference type="AlphaFoldDB" id="V8NJH6"/>
<feature type="non-terminal residue" evidence="1">
    <location>
        <position position="1"/>
    </location>
</feature>
<comment type="caution">
    <text evidence="1">The sequence shown here is derived from an EMBL/GenBank/DDBJ whole genome shotgun (WGS) entry which is preliminary data.</text>
</comment>
<gene>
    <name evidence="1" type="ORF">L345_12142</name>
</gene>
<organism evidence="1 2">
    <name type="scientific">Ophiophagus hannah</name>
    <name type="common">King cobra</name>
    <name type="synonym">Naja hannah</name>
    <dbReference type="NCBI Taxonomy" id="8665"/>
    <lineage>
        <taxon>Eukaryota</taxon>
        <taxon>Metazoa</taxon>
        <taxon>Chordata</taxon>
        <taxon>Craniata</taxon>
        <taxon>Vertebrata</taxon>
        <taxon>Euteleostomi</taxon>
        <taxon>Lepidosauria</taxon>
        <taxon>Squamata</taxon>
        <taxon>Bifurcata</taxon>
        <taxon>Unidentata</taxon>
        <taxon>Episquamata</taxon>
        <taxon>Toxicofera</taxon>
        <taxon>Serpentes</taxon>
        <taxon>Colubroidea</taxon>
        <taxon>Elapidae</taxon>
        <taxon>Elapinae</taxon>
        <taxon>Ophiophagus</taxon>
    </lineage>
</organism>
<accession>V8NJH6</accession>
<proteinExistence type="predicted"/>
<dbReference type="EMBL" id="AZIM01003451">
    <property type="protein sequence ID" value="ETE62111.1"/>
    <property type="molecule type" value="Genomic_DNA"/>
</dbReference>
<protein>
    <submittedName>
        <fullName evidence="1">Uncharacterized protein</fullName>
    </submittedName>
</protein>
<reference evidence="1 2" key="1">
    <citation type="journal article" date="2013" name="Proc. Natl. Acad. Sci. U.S.A.">
        <title>The king cobra genome reveals dynamic gene evolution and adaptation in the snake venom system.</title>
        <authorList>
            <person name="Vonk F.J."/>
            <person name="Casewell N.R."/>
            <person name="Henkel C.V."/>
            <person name="Heimberg A.M."/>
            <person name="Jansen H.J."/>
            <person name="McCleary R.J."/>
            <person name="Kerkkamp H.M."/>
            <person name="Vos R.A."/>
            <person name="Guerreiro I."/>
            <person name="Calvete J.J."/>
            <person name="Wuster W."/>
            <person name="Woods A.E."/>
            <person name="Logan J.M."/>
            <person name="Harrison R.A."/>
            <person name="Castoe T.A."/>
            <person name="de Koning A.P."/>
            <person name="Pollock D.D."/>
            <person name="Yandell M."/>
            <person name="Calderon D."/>
            <person name="Renjifo C."/>
            <person name="Currier R.B."/>
            <person name="Salgado D."/>
            <person name="Pla D."/>
            <person name="Sanz L."/>
            <person name="Hyder A.S."/>
            <person name="Ribeiro J.M."/>
            <person name="Arntzen J.W."/>
            <person name="van den Thillart G.E."/>
            <person name="Boetzer M."/>
            <person name="Pirovano W."/>
            <person name="Dirks R.P."/>
            <person name="Spaink H.P."/>
            <person name="Duboule D."/>
            <person name="McGlinn E."/>
            <person name="Kini R.M."/>
            <person name="Richardson M.K."/>
        </authorList>
    </citation>
    <scope>NUCLEOTIDE SEQUENCE</scope>
    <source>
        <tissue evidence="1">Blood</tissue>
    </source>
</reference>
<dbReference type="Proteomes" id="UP000018936">
    <property type="component" value="Unassembled WGS sequence"/>
</dbReference>
<keyword evidence="2" id="KW-1185">Reference proteome</keyword>
<evidence type="ECO:0000313" key="1">
    <source>
        <dbReference type="EMBL" id="ETE62111.1"/>
    </source>
</evidence>
<evidence type="ECO:0000313" key="2">
    <source>
        <dbReference type="Proteomes" id="UP000018936"/>
    </source>
</evidence>
<name>V8NJH6_OPHHA</name>